<accession>A0A4Q1JQY5</accession>
<dbReference type="RefSeq" id="WP_129252945.1">
    <property type="nucleotide sequence ID" value="NZ_SAXA01000002.1"/>
</dbReference>
<dbReference type="AlphaFoldDB" id="A0A4Q1JQY5"/>
<dbReference type="EMBL" id="SAXA01000002">
    <property type="protein sequence ID" value="RXQ96691.1"/>
    <property type="molecule type" value="Genomic_DNA"/>
</dbReference>
<evidence type="ECO:0000313" key="1">
    <source>
        <dbReference type="EMBL" id="RXQ96691.1"/>
    </source>
</evidence>
<evidence type="ECO:0000313" key="2">
    <source>
        <dbReference type="Proteomes" id="UP000289703"/>
    </source>
</evidence>
<name>A0A4Q1JQY5_9BACT</name>
<sequence>MRIILVILLSLVLNACHRQDYKVEEQILNRIYESGRDNGLDLEHEYTEFKKFLLTSGFLKDDSGSSYYRIYKRIADEGRVNNYFEYNFLDTIKYHAKDTSIGFKKILSILRGPNEAIKKRCDLDYKKSRQYLLDKAMDSLVQCNTMHPGFIAKAITKVLTVQDFEHDYYKMMAMCTFAITADVVPYPKQETHIPEHALRVFLDAENKLIVNDGNLLLDNLPEIVYKYVKNHKDSACVTLKSSGYSSYKIFLSFDRIISKATDRLRKEKALSDYGKEYDELELKFKNLIDNTFSVEIIDLDFKSNF</sequence>
<gene>
    <name evidence="1" type="ORF">EO244_03420</name>
</gene>
<keyword evidence="2" id="KW-1185">Reference proteome</keyword>
<protein>
    <submittedName>
        <fullName evidence="1">Uncharacterized protein</fullName>
    </submittedName>
</protein>
<dbReference type="Proteomes" id="UP000289703">
    <property type="component" value="Unassembled WGS sequence"/>
</dbReference>
<organism evidence="1 2">
    <name type="scientific">Ancylomarina salipaludis</name>
    <dbReference type="NCBI Taxonomy" id="2501299"/>
    <lineage>
        <taxon>Bacteria</taxon>
        <taxon>Pseudomonadati</taxon>
        <taxon>Bacteroidota</taxon>
        <taxon>Bacteroidia</taxon>
        <taxon>Marinilabiliales</taxon>
        <taxon>Marinifilaceae</taxon>
        <taxon>Ancylomarina</taxon>
    </lineage>
</organism>
<proteinExistence type="predicted"/>
<reference evidence="1 2" key="1">
    <citation type="submission" date="2019-01" db="EMBL/GenBank/DDBJ databases">
        <title>Ancylomarina salipaludis sp. nov., isolated from a salt marsh.</title>
        <authorList>
            <person name="Yoon J.-H."/>
        </authorList>
    </citation>
    <scope>NUCLEOTIDE SEQUENCE [LARGE SCALE GENOMIC DNA]</scope>
    <source>
        <strain evidence="1 2">SHSM-M15</strain>
    </source>
</reference>
<comment type="caution">
    <text evidence="1">The sequence shown here is derived from an EMBL/GenBank/DDBJ whole genome shotgun (WGS) entry which is preliminary data.</text>
</comment>